<feature type="transmembrane region" description="Helical" evidence="9">
    <location>
        <begin position="12"/>
        <end position="29"/>
    </location>
</feature>
<evidence type="ECO:0000256" key="9">
    <source>
        <dbReference type="RuleBase" id="RU369079"/>
    </source>
</evidence>
<evidence type="ECO:0000256" key="8">
    <source>
        <dbReference type="ARBA" id="ARBA00038436"/>
    </source>
</evidence>
<comment type="subcellular location">
    <subcellularLocation>
        <location evidence="1 9">Cell inner membrane</location>
        <topology evidence="1 9">Multi-pass membrane protein</topology>
    </subcellularLocation>
</comment>
<evidence type="ECO:0000256" key="5">
    <source>
        <dbReference type="ARBA" id="ARBA00022692"/>
    </source>
</evidence>
<name>A0A1Y2JJF6_BRAJP</name>
<evidence type="ECO:0000259" key="10">
    <source>
        <dbReference type="Pfam" id="PF04290"/>
    </source>
</evidence>
<evidence type="ECO:0000256" key="3">
    <source>
        <dbReference type="ARBA" id="ARBA00022475"/>
    </source>
</evidence>
<comment type="similarity">
    <text evidence="8 9">Belongs to the TRAP transporter small permease family.</text>
</comment>
<proteinExistence type="inferred from homology"/>
<feature type="transmembrane region" description="Helical" evidence="9">
    <location>
        <begin position="41"/>
        <end position="61"/>
    </location>
</feature>
<dbReference type="InterPro" id="IPR055348">
    <property type="entry name" value="DctQ"/>
</dbReference>
<dbReference type="Pfam" id="PF04290">
    <property type="entry name" value="DctQ"/>
    <property type="match status" value="1"/>
</dbReference>
<dbReference type="GO" id="GO:0005886">
    <property type="term" value="C:plasma membrane"/>
    <property type="evidence" value="ECO:0007669"/>
    <property type="project" value="UniProtKB-SubCell"/>
</dbReference>
<protein>
    <recommendedName>
        <fullName evidence="9">TRAP transporter small permease protein</fullName>
    </recommendedName>
</protein>
<keyword evidence="3" id="KW-1003">Cell membrane</keyword>
<keyword evidence="4 9" id="KW-0997">Cell inner membrane</keyword>
<dbReference type="PANTHER" id="PTHR35011:SF4">
    <property type="entry name" value="SLL1102 PROTEIN"/>
    <property type="match status" value="1"/>
</dbReference>
<feature type="transmembrane region" description="Helical" evidence="9">
    <location>
        <begin position="151"/>
        <end position="170"/>
    </location>
</feature>
<keyword evidence="2 9" id="KW-0813">Transport</keyword>
<feature type="transmembrane region" description="Helical" evidence="9">
    <location>
        <begin position="298"/>
        <end position="320"/>
    </location>
</feature>
<evidence type="ECO:0000256" key="4">
    <source>
        <dbReference type="ARBA" id="ARBA00022519"/>
    </source>
</evidence>
<comment type="function">
    <text evidence="9">Part of the tripartite ATP-independent periplasmic (TRAP) transport system.</text>
</comment>
<evidence type="ECO:0000256" key="7">
    <source>
        <dbReference type="ARBA" id="ARBA00023136"/>
    </source>
</evidence>
<gene>
    <name evidence="11" type="ORF">BSZ19_26265</name>
</gene>
<feature type="transmembrane region" description="Helical" evidence="9">
    <location>
        <begin position="229"/>
        <end position="250"/>
    </location>
</feature>
<dbReference type="PANTHER" id="PTHR35011">
    <property type="entry name" value="2,3-DIKETO-L-GULONATE TRAP TRANSPORTER SMALL PERMEASE PROTEIN YIAM"/>
    <property type="match status" value="1"/>
</dbReference>
<evidence type="ECO:0000256" key="6">
    <source>
        <dbReference type="ARBA" id="ARBA00022989"/>
    </source>
</evidence>
<dbReference type="AlphaFoldDB" id="A0A1Y2JJF6"/>
<evidence type="ECO:0000313" key="11">
    <source>
        <dbReference type="EMBL" id="OSJ29708.1"/>
    </source>
</evidence>
<feature type="transmembrane region" description="Helical" evidence="9">
    <location>
        <begin position="256"/>
        <end position="277"/>
    </location>
</feature>
<keyword evidence="5 9" id="KW-0812">Transmembrane</keyword>
<keyword evidence="7 9" id="KW-0472">Membrane</keyword>
<comment type="caution">
    <text evidence="9">Lacks conserved residue(s) required for the propagation of feature annotation.</text>
</comment>
<dbReference type="InterPro" id="IPR007387">
    <property type="entry name" value="TRAP_DctQ"/>
</dbReference>
<evidence type="ECO:0000313" key="12">
    <source>
        <dbReference type="Proteomes" id="UP000193335"/>
    </source>
</evidence>
<evidence type="ECO:0000256" key="1">
    <source>
        <dbReference type="ARBA" id="ARBA00004429"/>
    </source>
</evidence>
<feature type="domain" description="Tripartite ATP-independent periplasmic transporters DctQ component" evidence="10">
    <location>
        <begin position="242"/>
        <end position="370"/>
    </location>
</feature>
<reference evidence="11 12" key="1">
    <citation type="submission" date="2017-03" db="EMBL/GenBank/DDBJ databases">
        <title>Whole genome sequences of fourteen strains of Bradyrhizobium canariense and one strain of Bradyrhizobium japonicum isolated from Lupinus (Papilionoideae: Genisteae) species in Algeria.</title>
        <authorList>
            <person name="Crovadore J."/>
            <person name="Chekireb D."/>
            <person name="Brachmann A."/>
            <person name="Chablais R."/>
            <person name="Cochard B."/>
            <person name="Lefort F."/>
        </authorList>
    </citation>
    <scope>NUCLEOTIDE SEQUENCE [LARGE SCALE GENOMIC DNA]</scope>
    <source>
        <strain evidence="11 12">UBMA197</strain>
    </source>
</reference>
<keyword evidence="6 9" id="KW-1133">Transmembrane helix</keyword>
<dbReference type="RefSeq" id="WP_085402327.1">
    <property type="nucleotide sequence ID" value="NZ_NAFL01000264.1"/>
</dbReference>
<organism evidence="11 12">
    <name type="scientific">Bradyrhizobium japonicum</name>
    <dbReference type="NCBI Taxonomy" id="375"/>
    <lineage>
        <taxon>Bacteria</taxon>
        <taxon>Pseudomonadati</taxon>
        <taxon>Pseudomonadota</taxon>
        <taxon>Alphaproteobacteria</taxon>
        <taxon>Hyphomicrobiales</taxon>
        <taxon>Nitrobacteraceae</taxon>
        <taxon>Bradyrhizobium</taxon>
    </lineage>
</organism>
<evidence type="ECO:0000256" key="2">
    <source>
        <dbReference type="ARBA" id="ARBA00022448"/>
    </source>
</evidence>
<accession>A0A1Y2JJF6</accession>
<comment type="subunit">
    <text evidence="9">The complex comprises the extracytoplasmic solute receptor protein and the two transmembrane proteins.</text>
</comment>
<dbReference type="EMBL" id="NAFL01000264">
    <property type="protein sequence ID" value="OSJ29708.1"/>
    <property type="molecule type" value="Genomic_DNA"/>
</dbReference>
<dbReference type="Proteomes" id="UP000193335">
    <property type="component" value="Unassembled WGS sequence"/>
</dbReference>
<feature type="transmembrane region" description="Helical" evidence="9">
    <location>
        <begin position="349"/>
        <end position="367"/>
    </location>
</feature>
<sequence>MPSLPFVLPHWLYWGTLVVFPLVAIYFVRREHRRGVPRGPSLFIAYMFWLCSGFMGLHRLYLKNNWGFIFIPVFLLILHTTDVIRDKREDVSRTRAAVGAAISELDHAKIPPNVTATPQMQERLAKAEVAGPKARSDFEQAETDLARWHGYSRWLAILMAAMLVGDAFLLPGLTRRQRLREAEQLANAPPEVVPPDVPQIGTQEDPTLSLHTRLTDAIESVNIRAGEYVAYWAVISVFGYYYEVIARFAFNSPTNWLHESMFLMYGMQYMLAGAYAYQCDQHVRVDVLYVKFSARGKAIADIITSVFFFIFVFAMFFTSWRFAMDSFNPGSTGEVSFTEWGVQYWPVKLMMPIGAALLALQGLSKLIKDVLILRRGRG</sequence>
<comment type="caution">
    <text evidence="11">The sequence shown here is derived from an EMBL/GenBank/DDBJ whole genome shotgun (WGS) entry which is preliminary data.</text>
</comment>
<dbReference type="GO" id="GO:0022857">
    <property type="term" value="F:transmembrane transporter activity"/>
    <property type="evidence" value="ECO:0007669"/>
    <property type="project" value="UniProtKB-UniRule"/>
</dbReference>